<dbReference type="CDD" id="cd18773">
    <property type="entry name" value="PDC1_HK_sensor"/>
    <property type="match status" value="1"/>
</dbReference>
<keyword evidence="4" id="KW-1133">Transmembrane helix</keyword>
<name>A0A0H1R7M5_9EURY</name>
<proteinExistence type="predicted"/>
<dbReference type="InterPro" id="IPR054513">
    <property type="entry name" value="Dret_0059-like_sensor"/>
</dbReference>
<dbReference type="OrthoDB" id="134664at2157"/>
<dbReference type="AlphaFoldDB" id="A0A0H1R7M5"/>
<reference evidence="7 8" key="1">
    <citation type="journal article" date="2015" name="Int. J. Syst. Evol. Microbiol.">
        <title>Methanoculleus sediminis sp. nov., a methanogen from sediments near a submarine mud volcano.</title>
        <authorList>
            <person name="Chen S.C."/>
            <person name="Chen M.F."/>
            <person name="Lai M.C."/>
            <person name="Weng C.Y."/>
            <person name="Wu S.Y."/>
            <person name="Lin S."/>
            <person name="Yang T.F."/>
            <person name="Chen P.C."/>
        </authorList>
    </citation>
    <scope>NUCLEOTIDE SEQUENCE [LARGE SCALE GENOMIC DNA]</scope>
    <source>
        <strain evidence="7 8">S3Fa</strain>
    </source>
</reference>
<dbReference type="STRING" id="1550566.SZ63_06575"/>
<keyword evidence="3" id="KW-0812">Transmembrane</keyword>
<keyword evidence="2" id="KW-1003">Cell membrane</keyword>
<evidence type="ECO:0000256" key="2">
    <source>
        <dbReference type="ARBA" id="ARBA00022475"/>
    </source>
</evidence>
<dbReference type="InterPro" id="IPR033480">
    <property type="entry name" value="sCache_2"/>
</dbReference>
<gene>
    <name evidence="7" type="ORF">SZ63_06575</name>
</gene>
<evidence type="ECO:0000313" key="8">
    <source>
        <dbReference type="Proteomes" id="UP000035301"/>
    </source>
</evidence>
<dbReference type="Pfam" id="PF22309">
    <property type="entry name" value="HK-GC-Chemotax_sensor"/>
    <property type="match status" value="1"/>
</dbReference>
<dbReference type="PATRIC" id="fig|1550566.3.peg.1427"/>
<feature type="domain" description="Single Cache" evidence="6">
    <location>
        <begin position="282"/>
        <end position="366"/>
    </location>
</feature>
<dbReference type="SMART" id="SM01049">
    <property type="entry name" value="Cache_2"/>
    <property type="match status" value="2"/>
</dbReference>
<dbReference type="GO" id="GO:0005886">
    <property type="term" value="C:plasma membrane"/>
    <property type="evidence" value="ECO:0007669"/>
    <property type="project" value="UniProtKB-SubCell"/>
</dbReference>
<organism evidence="7 8">
    <name type="scientific">Methanoculleus sediminis</name>
    <dbReference type="NCBI Taxonomy" id="1550566"/>
    <lineage>
        <taxon>Archaea</taxon>
        <taxon>Methanobacteriati</taxon>
        <taxon>Methanobacteriota</taxon>
        <taxon>Stenosarchaea group</taxon>
        <taxon>Methanomicrobia</taxon>
        <taxon>Methanomicrobiales</taxon>
        <taxon>Methanomicrobiaceae</taxon>
        <taxon>Methanoculleus</taxon>
    </lineage>
</organism>
<feature type="domain" description="Single Cache" evidence="6">
    <location>
        <begin position="418"/>
        <end position="502"/>
    </location>
</feature>
<comment type="caution">
    <text evidence="7">The sequence shown here is derived from an EMBL/GenBank/DDBJ whole genome shotgun (WGS) entry which is preliminary data.</text>
</comment>
<evidence type="ECO:0000256" key="5">
    <source>
        <dbReference type="ARBA" id="ARBA00023136"/>
    </source>
</evidence>
<evidence type="ECO:0000313" key="7">
    <source>
        <dbReference type="EMBL" id="KLK88652.1"/>
    </source>
</evidence>
<accession>A0A0H1R7M5</accession>
<sequence>MRITTFIAALLVAVAVLGAGCTEENQPSLGEGGEGVLQEAVAGINDELEGVRASARESARVLGEDGLTSAAGKEAVRQAMLNHPYTESTLVVMKDGIVVMAVPENYAGAVESDISSHPETGRAVREQVPLVSEVFPLEEGYAGIAQSYPVFGKGGEYLGFVSLAYRPDALIGRAVAPLTNGTPYDIWVAQTDGRVIYDTTPEEIGKNLFSDPAYQSPALQKAFSRIVAEPSGSLEYSFWNRNWERNVTKEAVWDTAGIDSAEWRVVVTRGLDAGEVPAAAGERPPAADAADEMKAFVAEAALYAREHGRTDAISAFNDPDGEFVREELYIFAYDTNGTVLALPFQQGFVGTNRSEVHDSSGVAYISGMSRIAAEGGGSIYYIYPNPARGYAEELKLGYVLPVDETWFVGSGIYIPGVGTEFDTEVRETLVERVKAARDFAQEHGREAACTAFNNLSDDFADGGAYIFAYRTDGTTLALPYQPEYIGKNRFDLVDRYGVRVILLESAAAESGGGFVYITYYNPDTGLDELKLCYVAPVDEGWFVGSGVYADA</sequence>
<dbReference type="EMBL" id="JXOJ01000002">
    <property type="protein sequence ID" value="KLK88652.1"/>
    <property type="molecule type" value="Genomic_DNA"/>
</dbReference>
<dbReference type="Proteomes" id="UP000035301">
    <property type="component" value="Unassembled WGS sequence"/>
</dbReference>
<dbReference type="InterPro" id="IPR004010">
    <property type="entry name" value="Double_Cache_2"/>
</dbReference>
<dbReference type="Gene3D" id="3.30.450.20">
    <property type="entry name" value="PAS domain"/>
    <property type="match status" value="2"/>
</dbReference>
<evidence type="ECO:0000256" key="3">
    <source>
        <dbReference type="ARBA" id="ARBA00022692"/>
    </source>
</evidence>
<evidence type="ECO:0000256" key="1">
    <source>
        <dbReference type="ARBA" id="ARBA00004651"/>
    </source>
</evidence>
<keyword evidence="5" id="KW-0472">Membrane</keyword>
<protein>
    <submittedName>
        <fullName evidence="7">Sodium:calcium antiporter</fullName>
    </submittedName>
</protein>
<keyword evidence="8" id="KW-1185">Reference proteome</keyword>
<comment type="subcellular location">
    <subcellularLocation>
        <location evidence="1">Cell membrane</location>
        <topology evidence="1">Multi-pass membrane protein</topology>
    </subcellularLocation>
</comment>
<dbReference type="Pfam" id="PF08269">
    <property type="entry name" value="dCache_2"/>
    <property type="match status" value="1"/>
</dbReference>
<dbReference type="RefSeq" id="WP_048182903.1">
    <property type="nucleotide sequence ID" value="NZ_JXOJ01000002.1"/>
</dbReference>
<evidence type="ECO:0000256" key="4">
    <source>
        <dbReference type="ARBA" id="ARBA00022989"/>
    </source>
</evidence>
<evidence type="ECO:0000259" key="6">
    <source>
        <dbReference type="SMART" id="SM01049"/>
    </source>
</evidence>
<dbReference type="PROSITE" id="PS51257">
    <property type="entry name" value="PROKAR_LIPOPROTEIN"/>
    <property type="match status" value="1"/>
</dbReference>